<accession>A0A7J7L6I5</accession>
<dbReference type="InterPro" id="IPR036612">
    <property type="entry name" value="KH_dom_type_1_sf"/>
</dbReference>
<evidence type="ECO:0000313" key="6">
    <source>
        <dbReference type="Proteomes" id="UP000541444"/>
    </source>
</evidence>
<feature type="compositionally biased region" description="Polar residues" evidence="3">
    <location>
        <begin position="403"/>
        <end position="429"/>
    </location>
</feature>
<feature type="compositionally biased region" description="Polar residues" evidence="3">
    <location>
        <begin position="44"/>
        <end position="55"/>
    </location>
</feature>
<organism evidence="5 6">
    <name type="scientific">Kingdonia uniflora</name>
    <dbReference type="NCBI Taxonomy" id="39325"/>
    <lineage>
        <taxon>Eukaryota</taxon>
        <taxon>Viridiplantae</taxon>
        <taxon>Streptophyta</taxon>
        <taxon>Embryophyta</taxon>
        <taxon>Tracheophyta</taxon>
        <taxon>Spermatophyta</taxon>
        <taxon>Magnoliopsida</taxon>
        <taxon>Ranunculales</taxon>
        <taxon>Circaeasteraceae</taxon>
        <taxon>Kingdonia</taxon>
    </lineage>
</organism>
<feature type="compositionally biased region" description="Polar residues" evidence="3">
    <location>
        <begin position="558"/>
        <end position="584"/>
    </location>
</feature>
<protein>
    <recommendedName>
        <fullName evidence="4">K Homology domain-containing protein</fullName>
    </recommendedName>
</protein>
<dbReference type="AlphaFoldDB" id="A0A7J7L6I5"/>
<keyword evidence="1" id="KW-0677">Repeat</keyword>
<feature type="region of interest" description="Disordered" evidence="3">
    <location>
        <begin position="1"/>
        <end position="59"/>
    </location>
</feature>
<evidence type="ECO:0000256" key="1">
    <source>
        <dbReference type="ARBA" id="ARBA00022737"/>
    </source>
</evidence>
<gene>
    <name evidence="5" type="ORF">GIB67_011030</name>
</gene>
<evidence type="ECO:0000313" key="5">
    <source>
        <dbReference type="EMBL" id="KAF6138190.1"/>
    </source>
</evidence>
<proteinExistence type="predicted"/>
<dbReference type="PROSITE" id="PS50084">
    <property type="entry name" value="KH_TYPE_1"/>
    <property type="match status" value="2"/>
</dbReference>
<feature type="compositionally biased region" description="Low complexity" evidence="3">
    <location>
        <begin position="327"/>
        <end position="402"/>
    </location>
</feature>
<feature type="compositionally biased region" description="Low complexity" evidence="3">
    <location>
        <begin position="430"/>
        <end position="440"/>
    </location>
</feature>
<dbReference type="InterPro" id="IPR004088">
    <property type="entry name" value="KH_dom_type_1"/>
</dbReference>
<feature type="domain" description="K Homology" evidence="4">
    <location>
        <begin position="220"/>
        <end position="294"/>
    </location>
</feature>
<evidence type="ECO:0000259" key="4">
    <source>
        <dbReference type="SMART" id="SM00322"/>
    </source>
</evidence>
<dbReference type="InterPro" id="IPR004087">
    <property type="entry name" value="KH_dom"/>
</dbReference>
<feature type="compositionally biased region" description="Low complexity" evidence="3">
    <location>
        <begin position="472"/>
        <end position="495"/>
    </location>
</feature>
<dbReference type="SMART" id="SM00322">
    <property type="entry name" value="KH"/>
    <property type="match status" value="2"/>
</dbReference>
<evidence type="ECO:0000256" key="2">
    <source>
        <dbReference type="PROSITE-ProRule" id="PRU00117"/>
    </source>
</evidence>
<keyword evidence="2" id="KW-0694">RNA-binding</keyword>
<name>A0A7J7L6I5_9MAGN</name>
<comment type="caution">
    <text evidence="5">The sequence shown here is derived from an EMBL/GenBank/DDBJ whole genome shotgun (WGS) entry which is preliminary data.</text>
</comment>
<sequence>MAEELQFASRTETTKRKYEDQAPPQPSIQSGPRRPTGFSAPITPDSTKNPSSYNNVPPPMDEIQIAKQRAQEIAARIFNNAEAKRPRIENDDSGFGPIDYVQKPLGQSTGQMGFTPPSSISAGYGYGSGKKIEIPNGRVGVIIGKGGETIKHLQLQSGAKIQVTRDMDADPHSQTRMVELVGTPEQISKAETLINEVLSEAEVGGSGSISRRFVGGGQVSGEQFSMKVPNNKVGLIIGKGGETIKNMQSRSGARIQLIPLHLPPGDTSTERTVYIDGTEEQIESAKQLVNEVISENRVRNNMGGGYPQQGGYRPPQASASWAPPGAPQQQTGYGYGAPGAYPGQPPQQYNISQQSYPGYPQQQTGYDQTSVTPTQQTTTTQGGGYDYYSQQQQQQPSMGGSSASVTDNTGYNYSQPQAPVSNYNQQQNAYGGPQQGYSQDGYGGGYGQAQVGYDQTQQGYNSVPTYGTVANSTTQGGSTPTYGTQTTPTQVVTPSAQPPSAVSQQGYTNPQPNTPPVYASQGLSHPGYPPTSQPAYGTQPAQATYATQPGYGPPQVQKPITSSSVYGQTQPGYGQTPPVQQGYATQAGGAPLDTAQQRPPTASYGAAAPQTGYVQQPYGVSPVAATQPGYTQQQTYGESYGSYPQQAPAYSSDSTTPAGPVSQQTPVPKASPKS</sequence>
<dbReference type="OrthoDB" id="5204190at2759"/>
<dbReference type="GO" id="GO:0003723">
    <property type="term" value="F:RNA binding"/>
    <property type="evidence" value="ECO:0007669"/>
    <property type="project" value="UniProtKB-UniRule"/>
</dbReference>
<dbReference type="CDD" id="cd00105">
    <property type="entry name" value="KH-I"/>
    <property type="match status" value="1"/>
</dbReference>
<feature type="compositionally biased region" description="Polar residues" evidence="3">
    <location>
        <begin position="533"/>
        <end position="547"/>
    </location>
</feature>
<dbReference type="Proteomes" id="UP000541444">
    <property type="component" value="Unassembled WGS sequence"/>
</dbReference>
<reference evidence="5 6" key="1">
    <citation type="journal article" date="2020" name="IScience">
        <title>Genome Sequencing of the Endangered Kingdonia uniflora (Circaeasteraceae, Ranunculales) Reveals Potential Mechanisms of Evolutionary Specialization.</title>
        <authorList>
            <person name="Sun Y."/>
            <person name="Deng T."/>
            <person name="Zhang A."/>
            <person name="Moore M.J."/>
            <person name="Landis J.B."/>
            <person name="Lin N."/>
            <person name="Zhang H."/>
            <person name="Zhang X."/>
            <person name="Huang J."/>
            <person name="Zhang X."/>
            <person name="Sun H."/>
            <person name="Wang H."/>
        </authorList>
    </citation>
    <scope>NUCLEOTIDE SEQUENCE [LARGE SCALE GENOMIC DNA]</scope>
    <source>
        <strain evidence="5">TB1705</strain>
        <tissue evidence="5">Leaf</tissue>
    </source>
</reference>
<feature type="region of interest" description="Disordered" evidence="3">
    <location>
        <begin position="464"/>
        <end position="674"/>
    </location>
</feature>
<keyword evidence="6" id="KW-1185">Reference proteome</keyword>
<feature type="region of interest" description="Disordered" evidence="3">
    <location>
        <begin position="298"/>
        <end position="443"/>
    </location>
</feature>
<dbReference type="Pfam" id="PF00013">
    <property type="entry name" value="KH_1"/>
    <property type="match status" value="2"/>
</dbReference>
<feature type="compositionally biased region" description="Low complexity" evidence="3">
    <location>
        <begin position="626"/>
        <end position="637"/>
    </location>
</feature>
<dbReference type="FunFam" id="3.30.1370.10:FF:000093">
    <property type="entry name" value="KH domain-containing protein"/>
    <property type="match status" value="1"/>
</dbReference>
<dbReference type="PANTHER" id="PTHR10288">
    <property type="entry name" value="KH DOMAIN CONTAINING RNA BINDING PROTEIN"/>
    <property type="match status" value="1"/>
</dbReference>
<feature type="domain" description="K Homology" evidence="4">
    <location>
        <begin position="126"/>
        <end position="199"/>
    </location>
</feature>
<dbReference type="EMBL" id="JACGCM010002611">
    <property type="protein sequence ID" value="KAF6138190.1"/>
    <property type="molecule type" value="Genomic_DNA"/>
</dbReference>
<feature type="compositionally biased region" description="Polar residues" evidence="3">
    <location>
        <begin position="642"/>
        <end position="666"/>
    </location>
</feature>
<dbReference type="Gene3D" id="3.30.1370.10">
    <property type="entry name" value="K Homology domain, type 1"/>
    <property type="match status" value="2"/>
</dbReference>
<feature type="compositionally biased region" description="Polar residues" evidence="3">
    <location>
        <begin position="498"/>
        <end position="511"/>
    </location>
</feature>
<evidence type="ECO:0000256" key="3">
    <source>
        <dbReference type="SAM" id="MobiDB-lite"/>
    </source>
</evidence>
<dbReference type="SUPFAM" id="SSF54791">
    <property type="entry name" value="Eukaryotic type KH-domain (KH-domain type I)"/>
    <property type="match status" value="2"/>
</dbReference>